<dbReference type="Gene3D" id="3.30.40.10">
    <property type="entry name" value="Zinc/RING finger domain, C3HC4 (zinc finger)"/>
    <property type="match status" value="1"/>
</dbReference>
<protein>
    <recommendedName>
        <fullName evidence="6">PHD-type domain-containing protein</fullName>
    </recommendedName>
</protein>
<feature type="domain" description="PHD-type" evidence="6">
    <location>
        <begin position="156"/>
        <end position="206"/>
    </location>
</feature>
<evidence type="ECO:0000256" key="5">
    <source>
        <dbReference type="SAM" id="MobiDB-lite"/>
    </source>
</evidence>
<evidence type="ECO:0000259" key="6">
    <source>
        <dbReference type="PROSITE" id="PS50016"/>
    </source>
</evidence>
<dbReference type="EMBL" id="CAJPWZ010000721">
    <property type="protein sequence ID" value="CAG2199399.1"/>
    <property type="molecule type" value="Genomic_DNA"/>
</dbReference>
<evidence type="ECO:0000313" key="8">
    <source>
        <dbReference type="Proteomes" id="UP000683360"/>
    </source>
</evidence>
<keyword evidence="2 4" id="KW-0863">Zinc-finger</keyword>
<keyword evidence="1" id="KW-0479">Metal-binding</keyword>
<dbReference type="InterPro" id="IPR019787">
    <property type="entry name" value="Znf_PHD-finger"/>
</dbReference>
<keyword evidence="3" id="KW-0862">Zinc</keyword>
<dbReference type="PROSITE" id="PS50016">
    <property type="entry name" value="ZF_PHD_2"/>
    <property type="match status" value="1"/>
</dbReference>
<accession>A0A8S3QUD9</accession>
<dbReference type="CDD" id="cd15517">
    <property type="entry name" value="PHD_TCF19_like"/>
    <property type="match status" value="1"/>
</dbReference>
<dbReference type="InterPro" id="IPR001965">
    <property type="entry name" value="Znf_PHD"/>
</dbReference>
<proteinExistence type="predicted"/>
<name>A0A8S3QUD9_MYTED</name>
<keyword evidence="8" id="KW-1185">Reference proteome</keyword>
<dbReference type="PANTHER" id="PTHR19446">
    <property type="entry name" value="REVERSE TRANSCRIPTASES"/>
    <property type="match status" value="1"/>
</dbReference>
<feature type="region of interest" description="Disordered" evidence="5">
    <location>
        <begin position="250"/>
        <end position="313"/>
    </location>
</feature>
<dbReference type="Pfam" id="PF03372">
    <property type="entry name" value="Exo_endo_phos"/>
    <property type="match status" value="1"/>
</dbReference>
<gene>
    <name evidence="7" type="ORF">MEDL_14117</name>
</gene>
<dbReference type="InterPro" id="IPR036691">
    <property type="entry name" value="Endo/exonu/phosph_ase_sf"/>
</dbReference>
<dbReference type="SMART" id="SM00249">
    <property type="entry name" value="PHD"/>
    <property type="match status" value="1"/>
</dbReference>
<dbReference type="GO" id="GO:0003824">
    <property type="term" value="F:catalytic activity"/>
    <property type="evidence" value="ECO:0007669"/>
    <property type="project" value="InterPro"/>
</dbReference>
<organism evidence="7 8">
    <name type="scientific">Mytilus edulis</name>
    <name type="common">Blue mussel</name>
    <dbReference type="NCBI Taxonomy" id="6550"/>
    <lineage>
        <taxon>Eukaryota</taxon>
        <taxon>Metazoa</taxon>
        <taxon>Spiralia</taxon>
        <taxon>Lophotrochozoa</taxon>
        <taxon>Mollusca</taxon>
        <taxon>Bivalvia</taxon>
        <taxon>Autobranchia</taxon>
        <taxon>Pteriomorphia</taxon>
        <taxon>Mytilida</taxon>
        <taxon>Mytiloidea</taxon>
        <taxon>Mytilidae</taxon>
        <taxon>Mytilinae</taxon>
        <taxon>Mytilus</taxon>
    </lineage>
</organism>
<feature type="compositionally biased region" description="Polar residues" evidence="5">
    <location>
        <begin position="265"/>
        <end position="278"/>
    </location>
</feature>
<dbReference type="InterPro" id="IPR005135">
    <property type="entry name" value="Endo/exonuclease/phosphatase"/>
</dbReference>
<dbReference type="SUPFAM" id="SSF56219">
    <property type="entry name" value="DNase I-like"/>
    <property type="match status" value="1"/>
</dbReference>
<dbReference type="OrthoDB" id="436852at2759"/>
<dbReference type="GO" id="GO:0008270">
    <property type="term" value="F:zinc ion binding"/>
    <property type="evidence" value="ECO:0007669"/>
    <property type="project" value="UniProtKB-KW"/>
</dbReference>
<comment type="caution">
    <text evidence="7">The sequence shown here is derived from an EMBL/GenBank/DDBJ whole genome shotgun (WGS) entry which is preliminary data.</text>
</comment>
<dbReference type="SUPFAM" id="SSF57903">
    <property type="entry name" value="FYVE/PHD zinc finger"/>
    <property type="match status" value="1"/>
</dbReference>
<evidence type="ECO:0000256" key="3">
    <source>
        <dbReference type="ARBA" id="ARBA00022833"/>
    </source>
</evidence>
<dbReference type="Gene3D" id="3.60.10.10">
    <property type="entry name" value="Endonuclease/exonuclease/phosphatase"/>
    <property type="match status" value="1"/>
</dbReference>
<dbReference type="InterPro" id="IPR011011">
    <property type="entry name" value="Znf_FYVE_PHD"/>
</dbReference>
<sequence length="1463" mass="165595">MKVYNRLRDGSIGKTLKFVINLYHTSSRAVVNGNRVDLFVSDIYTDLCAKLSMQYEGLSVINKGIFDTLEHTCTLQHKEQQNHNDIEILNQNKAKQQHQRNNQINKPCIADSAKETLSFALSDRTNIGTTPSLTHQNNQGIKDINKETLAQESINICVCPLCNQEAGENTIECGQCQEWVHFSCGNISNPLIMNDKEYICPVCSDNLLYASTQTTGISLNEQEQIIDLSSESPQPCVVNRKRSLLDMTLPSSTATDISDGISMGPSPNKQTRPSNNISKDACMQKMPEEAGARSKQKKQQNRQNVKPNRENSLEKAYIGQLESEIGTLRSTLELYQKSHHLKQQKGITIDNPPSEQYHEPSSYVTHSSHYMNLEIKLLEQRMRSMETHITQSMQILQLQQSQMQMQMQAQLQQNLFHMQSNRQPHPMMHTMHPPPYQLPPRPPAQIYMHPVNPYMTNTIHQGQQLNNGIGNMQAHRYPAQQGPQLMNLSHRQYSRPEVVLPHGHINQINTNLDRNTSVHMSNVNQTVKPGVMYLEKKSENINPELFTHQNNRNENLDSMHQTNRSENINHGDRLDKNASQTKSFKKMDQIEVNVNRSFLENTESVNKALPDQEKSVINSQNGQGEIISYVAEIHTRPHSAISDDSCVNLPRGKGGVGIAWSSSISGKVTKMDEGNERIIGILINSDPKICLVCVYLPTNNASVNSIVDYGECLDILDHIINNYSGTYKVVIAGDFNGTLLRPRVGNKQDVSLQAFVRDHKLLVPTSIKPTFVQHSGAGSSQIDYILSSHEDVILDYITPEKHATNLSSHNIVTAVLASNISSKVKHSHQSTAIWKYQWDKTDLLEFRNIVQLELGKCNGRTQNVVDESNLELLMTILQKANKVSTPRKIIHLKGPKWKASPTAKILIDICHNTYREWCENGKPEGQLKHKKIKAQRELRRQFRMEKTLDRQDLFNQIMENPSTELFHRLIKRNRGSSVVKTHLLKIDNSEVNDPVKQRGCFMKYFEDLAVPKDKGYDEKYLELCTIRHKLISEMCSNSTEAFVPFTENEIQSGINHLHTGKAIDEFDICAEQLKAAGDILVPIITKSFNSILSNGAFPDALKSGILTPILKKLKDPSILDNYRGITVTPVFTKLFECVLLPKIEQHFGNDQSPLQFGFTKGLSMLLAALIISEAKCESKLTPLTPLCLITVDSMKAFDVVSHIIVLDKLYETGVHPKIWTIVKDLYNGMTSKVRWAGGISDNFKILQGLPDIDSLLLEQPSKLAFKYQCKCAIQKTWTNLLKAEMDNKSTLKYINVNVLSIGTPHTLWKSLRSMVSEVKMGITKARMLTGTFMTQATRYKFKIENADHICQLCAIYSEDIKHILLECPALHSVRQLYYSRLKLEVIHVIGEKKWLELFGNHESILLLILDCSNFSENFNTEQITVITKISTELCHQLYIKRLKLLEGLKITTTITKGTSSSNV</sequence>
<dbReference type="InterPro" id="IPR013083">
    <property type="entry name" value="Znf_RING/FYVE/PHD"/>
</dbReference>
<evidence type="ECO:0000313" key="7">
    <source>
        <dbReference type="EMBL" id="CAG2199399.1"/>
    </source>
</evidence>
<reference evidence="7" key="1">
    <citation type="submission" date="2021-03" db="EMBL/GenBank/DDBJ databases">
        <authorList>
            <person name="Bekaert M."/>
        </authorList>
    </citation>
    <scope>NUCLEOTIDE SEQUENCE</scope>
</reference>
<evidence type="ECO:0000256" key="1">
    <source>
        <dbReference type="ARBA" id="ARBA00022723"/>
    </source>
</evidence>
<dbReference type="Proteomes" id="UP000683360">
    <property type="component" value="Unassembled WGS sequence"/>
</dbReference>
<evidence type="ECO:0000256" key="4">
    <source>
        <dbReference type="PROSITE-ProRule" id="PRU00146"/>
    </source>
</evidence>
<evidence type="ECO:0000256" key="2">
    <source>
        <dbReference type="ARBA" id="ARBA00022771"/>
    </source>
</evidence>
<dbReference type="Pfam" id="PF00628">
    <property type="entry name" value="PHD"/>
    <property type="match status" value="1"/>
</dbReference>